<feature type="region of interest" description="Disordered" evidence="1">
    <location>
        <begin position="185"/>
        <end position="205"/>
    </location>
</feature>
<keyword evidence="3" id="KW-1185">Reference proteome</keyword>
<dbReference type="Gramene" id="PSS28606">
    <property type="protein sequence ID" value="PSS28606"/>
    <property type="gene ID" value="CEY00_Acc06152"/>
</dbReference>
<feature type="compositionally biased region" description="Acidic residues" evidence="1">
    <location>
        <begin position="188"/>
        <end position="203"/>
    </location>
</feature>
<dbReference type="STRING" id="1590841.A0A2R6RF06"/>
<sequence>MKMRNKGKVYPSPSSSSSSIYSYSASKDALSVLKLLPAAILALISVLSLEDRQVLAYMITRSVKLPNPSSIIEEKKKNNKKSNTHKPPVFDCDCFDCYISFWFRWDSSPNRELIHQAIEAFEEHLATGEQAKRNSRGKKREKIGRRGNEKPAEISEIPAVEREVGFSEADDGFVVIPPENEAPLADAEGAEEEGEEEVEEDVTPPETEVAVLRSSAEEDVAPPKAEAAVLRSSVANNHKGLVRKVLPDVVGLLNSRLWSLWSPNA</sequence>
<dbReference type="OrthoDB" id="1937859at2759"/>
<protein>
    <submittedName>
        <fullName evidence="2">Uncharacterized protein</fullName>
    </submittedName>
</protein>
<evidence type="ECO:0000256" key="1">
    <source>
        <dbReference type="SAM" id="MobiDB-lite"/>
    </source>
</evidence>
<dbReference type="EMBL" id="NKQK01000006">
    <property type="protein sequence ID" value="PSS28606.1"/>
    <property type="molecule type" value="Genomic_DNA"/>
</dbReference>
<comment type="caution">
    <text evidence="2">The sequence shown here is derived from an EMBL/GenBank/DDBJ whole genome shotgun (WGS) entry which is preliminary data.</text>
</comment>
<reference evidence="2 3" key="1">
    <citation type="submission" date="2017-07" db="EMBL/GenBank/DDBJ databases">
        <title>An improved, manually edited Actinidia chinensis var. chinensis (kiwifruit) genome highlights the challenges associated with draft genomes and gene prediction in plants.</title>
        <authorList>
            <person name="Pilkington S."/>
            <person name="Crowhurst R."/>
            <person name="Hilario E."/>
            <person name="Nardozza S."/>
            <person name="Fraser L."/>
            <person name="Peng Y."/>
            <person name="Gunaseelan K."/>
            <person name="Simpson R."/>
            <person name="Tahir J."/>
            <person name="Deroles S."/>
            <person name="Templeton K."/>
            <person name="Luo Z."/>
            <person name="Davy M."/>
            <person name="Cheng C."/>
            <person name="Mcneilage M."/>
            <person name="Scaglione D."/>
            <person name="Liu Y."/>
            <person name="Zhang Q."/>
            <person name="Datson P."/>
            <person name="De Silva N."/>
            <person name="Gardiner S."/>
            <person name="Bassett H."/>
            <person name="Chagne D."/>
            <person name="Mccallum J."/>
            <person name="Dzierzon H."/>
            <person name="Deng C."/>
            <person name="Wang Y.-Y."/>
            <person name="Barron N."/>
            <person name="Manako K."/>
            <person name="Bowen J."/>
            <person name="Foster T."/>
            <person name="Erridge Z."/>
            <person name="Tiffin H."/>
            <person name="Waite C."/>
            <person name="Davies K."/>
            <person name="Grierson E."/>
            <person name="Laing W."/>
            <person name="Kirk R."/>
            <person name="Chen X."/>
            <person name="Wood M."/>
            <person name="Montefiori M."/>
            <person name="Brummell D."/>
            <person name="Schwinn K."/>
            <person name="Catanach A."/>
            <person name="Fullerton C."/>
            <person name="Li D."/>
            <person name="Meiyalaghan S."/>
            <person name="Nieuwenhuizen N."/>
            <person name="Read N."/>
            <person name="Prakash R."/>
            <person name="Hunter D."/>
            <person name="Zhang H."/>
            <person name="Mckenzie M."/>
            <person name="Knabel M."/>
            <person name="Harris A."/>
            <person name="Allan A."/>
            <person name="Chen A."/>
            <person name="Janssen B."/>
            <person name="Plunkett B."/>
            <person name="Dwamena C."/>
            <person name="Voogd C."/>
            <person name="Leif D."/>
            <person name="Lafferty D."/>
            <person name="Souleyre E."/>
            <person name="Varkonyi-Gasic E."/>
            <person name="Gambi F."/>
            <person name="Hanley J."/>
            <person name="Yao J.-L."/>
            <person name="Cheung J."/>
            <person name="David K."/>
            <person name="Warren B."/>
            <person name="Marsh K."/>
            <person name="Snowden K."/>
            <person name="Lin-Wang K."/>
            <person name="Brian L."/>
            <person name="Martinez-Sanchez M."/>
            <person name="Wang M."/>
            <person name="Ileperuma N."/>
            <person name="Macnee N."/>
            <person name="Campin R."/>
            <person name="Mcatee P."/>
            <person name="Drummond R."/>
            <person name="Espley R."/>
            <person name="Ireland H."/>
            <person name="Wu R."/>
            <person name="Atkinson R."/>
            <person name="Karunairetnam S."/>
            <person name="Bulley S."/>
            <person name="Chunkath S."/>
            <person name="Hanley Z."/>
            <person name="Storey R."/>
            <person name="Thrimawithana A."/>
            <person name="Thomson S."/>
            <person name="David C."/>
            <person name="Testolin R."/>
        </authorList>
    </citation>
    <scope>NUCLEOTIDE SEQUENCE [LARGE SCALE GENOMIC DNA]</scope>
    <source>
        <strain evidence="3">cv. Red5</strain>
        <tissue evidence="2">Young leaf</tissue>
    </source>
</reference>
<dbReference type="PANTHER" id="PTHR31903">
    <property type="entry name" value="F12F1.11-RELATED"/>
    <property type="match status" value="1"/>
</dbReference>
<dbReference type="PANTHER" id="PTHR31903:SF4">
    <property type="entry name" value="OS11G0490300 PROTEIN"/>
    <property type="match status" value="1"/>
</dbReference>
<evidence type="ECO:0000313" key="2">
    <source>
        <dbReference type="EMBL" id="PSS28606.1"/>
    </source>
</evidence>
<name>A0A2R6RF06_ACTCC</name>
<dbReference type="AlphaFoldDB" id="A0A2R6RF06"/>
<gene>
    <name evidence="2" type="ORF">CEY00_Acc06152</name>
</gene>
<dbReference type="OMA" id="MFDCECF"/>
<feature type="region of interest" description="Disordered" evidence="1">
    <location>
        <begin position="128"/>
        <end position="153"/>
    </location>
</feature>
<dbReference type="InParanoid" id="A0A2R6RF06"/>
<organism evidence="2 3">
    <name type="scientific">Actinidia chinensis var. chinensis</name>
    <name type="common">Chinese soft-hair kiwi</name>
    <dbReference type="NCBI Taxonomy" id="1590841"/>
    <lineage>
        <taxon>Eukaryota</taxon>
        <taxon>Viridiplantae</taxon>
        <taxon>Streptophyta</taxon>
        <taxon>Embryophyta</taxon>
        <taxon>Tracheophyta</taxon>
        <taxon>Spermatophyta</taxon>
        <taxon>Magnoliopsida</taxon>
        <taxon>eudicotyledons</taxon>
        <taxon>Gunneridae</taxon>
        <taxon>Pentapetalae</taxon>
        <taxon>asterids</taxon>
        <taxon>Ericales</taxon>
        <taxon>Actinidiaceae</taxon>
        <taxon>Actinidia</taxon>
    </lineage>
</organism>
<dbReference type="Proteomes" id="UP000241394">
    <property type="component" value="Chromosome LG6"/>
</dbReference>
<feature type="compositionally biased region" description="Basic residues" evidence="1">
    <location>
        <begin position="133"/>
        <end position="143"/>
    </location>
</feature>
<dbReference type="FunCoup" id="A0A2R6RF06">
    <property type="interactions" value="488"/>
</dbReference>
<feature type="compositionally biased region" description="Basic and acidic residues" evidence="1">
    <location>
        <begin position="144"/>
        <end position="153"/>
    </location>
</feature>
<proteinExistence type="predicted"/>
<reference evidence="3" key="2">
    <citation type="journal article" date="2018" name="BMC Genomics">
        <title>A manually annotated Actinidia chinensis var. chinensis (kiwifruit) genome highlights the challenges associated with draft genomes and gene prediction in plants.</title>
        <authorList>
            <person name="Pilkington S.M."/>
            <person name="Crowhurst R."/>
            <person name="Hilario E."/>
            <person name="Nardozza S."/>
            <person name="Fraser L."/>
            <person name="Peng Y."/>
            <person name="Gunaseelan K."/>
            <person name="Simpson R."/>
            <person name="Tahir J."/>
            <person name="Deroles S.C."/>
            <person name="Templeton K."/>
            <person name="Luo Z."/>
            <person name="Davy M."/>
            <person name="Cheng C."/>
            <person name="McNeilage M."/>
            <person name="Scaglione D."/>
            <person name="Liu Y."/>
            <person name="Zhang Q."/>
            <person name="Datson P."/>
            <person name="De Silva N."/>
            <person name="Gardiner S.E."/>
            <person name="Bassett H."/>
            <person name="Chagne D."/>
            <person name="McCallum J."/>
            <person name="Dzierzon H."/>
            <person name="Deng C."/>
            <person name="Wang Y.Y."/>
            <person name="Barron L."/>
            <person name="Manako K."/>
            <person name="Bowen J."/>
            <person name="Foster T.M."/>
            <person name="Erridge Z.A."/>
            <person name="Tiffin H."/>
            <person name="Waite C.N."/>
            <person name="Davies K.M."/>
            <person name="Grierson E.P."/>
            <person name="Laing W.A."/>
            <person name="Kirk R."/>
            <person name="Chen X."/>
            <person name="Wood M."/>
            <person name="Montefiori M."/>
            <person name="Brummell D.A."/>
            <person name="Schwinn K.E."/>
            <person name="Catanach A."/>
            <person name="Fullerton C."/>
            <person name="Li D."/>
            <person name="Meiyalaghan S."/>
            <person name="Nieuwenhuizen N."/>
            <person name="Read N."/>
            <person name="Prakash R."/>
            <person name="Hunter D."/>
            <person name="Zhang H."/>
            <person name="McKenzie M."/>
            <person name="Knabel M."/>
            <person name="Harris A."/>
            <person name="Allan A.C."/>
            <person name="Gleave A."/>
            <person name="Chen A."/>
            <person name="Janssen B.J."/>
            <person name="Plunkett B."/>
            <person name="Ampomah-Dwamena C."/>
            <person name="Voogd C."/>
            <person name="Leif D."/>
            <person name="Lafferty D."/>
            <person name="Souleyre E.J.F."/>
            <person name="Varkonyi-Gasic E."/>
            <person name="Gambi F."/>
            <person name="Hanley J."/>
            <person name="Yao J.L."/>
            <person name="Cheung J."/>
            <person name="David K.M."/>
            <person name="Warren B."/>
            <person name="Marsh K."/>
            <person name="Snowden K.C."/>
            <person name="Lin-Wang K."/>
            <person name="Brian L."/>
            <person name="Martinez-Sanchez M."/>
            <person name="Wang M."/>
            <person name="Ileperuma N."/>
            <person name="Macnee N."/>
            <person name="Campin R."/>
            <person name="McAtee P."/>
            <person name="Drummond R.S.M."/>
            <person name="Espley R.V."/>
            <person name="Ireland H.S."/>
            <person name="Wu R."/>
            <person name="Atkinson R.G."/>
            <person name="Karunairetnam S."/>
            <person name="Bulley S."/>
            <person name="Chunkath S."/>
            <person name="Hanley Z."/>
            <person name="Storey R."/>
            <person name="Thrimawithana A.H."/>
            <person name="Thomson S."/>
            <person name="David C."/>
            <person name="Testolin R."/>
            <person name="Huang H."/>
            <person name="Hellens R.P."/>
            <person name="Schaffer R.J."/>
        </authorList>
    </citation>
    <scope>NUCLEOTIDE SEQUENCE [LARGE SCALE GENOMIC DNA]</scope>
    <source>
        <strain evidence="3">cv. Red5</strain>
    </source>
</reference>
<accession>A0A2R6RF06</accession>
<evidence type="ECO:0000313" key="3">
    <source>
        <dbReference type="Proteomes" id="UP000241394"/>
    </source>
</evidence>